<dbReference type="PROSITE" id="PS51832">
    <property type="entry name" value="HD_GYP"/>
    <property type="match status" value="1"/>
</dbReference>
<feature type="domain" description="HD-GYP" evidence="2">
    <location>
        <begin position="649"/>
        <end position="844"/>
    </location>
</feature>
<dbReference type="PANTHER" id="PTHR43155:SF2">
    <property type="entry name" value="CYCLIC DI-GMP PHOSPHODIESTERASE PA4108"/>
    <property type="match status" value="1"/>
</dbReference>
<feature type="transmembrane region" description="Helical" evidence="1">
    <location>
        <begin position="43"/>
        <end position="63"/>
    </location>
</feature>
<feature type="transmembrane region" description="Helical" evidence="1">
    <location>
        <begin position="75"/>
        <end position="96"/>
    </location>
</feature>
<dbReference type="Pfam" id="PF13487">
    <property type="entry name" value="HD_5"/>
    <property type="match status" value="1"/>
</dbReference>
<keyword evidence="1" id="KW-0812">Transmembrane</keyword>
<dbReference type="PANTHER" id="PTHR43155">
    <property type="entry name" value="CYCLIC DI-GMP PHOSPHODIESTERASE PA4108-RELATED"/>
    <property type="match status" value="1"/>
</dbReference>
<dbReference type="InterPro" id="IPR013656">
    <property type="entry name" value="PAS_4"/>
</dbReference>
<dbReference type="InterPro" id="IPR000014">
    <property type="entry name" value="PAS"/>
</dbReference>
<dbReference type="InterPro" id="IPR013767">
    <property type="entry name" value="PAS_fold"/>
</dbReference>
<dbReference type="OrthoDB" id="9802066at2"/>
<dbReference type="GO" id="GO:0008081">
    <property type="term" value="F:phosphoric diester hydrolase activity"/>
    <property type="evidence" value="ECO:0007669"/>
    <property type="project" value="UniProtKB-ARBA"/>
</dbReference>
<dbReference type="InterPro" id="IPR037522">
    <property type="entry name" value="HD_GYP_dom"/>
</dbReference>
<reference evidence="3 4" key="1">
    <citation type="submission" date="2015-11" db="EMBL/GenBank/DDBJ databases">
        <title>Genomic analysis of 38 Legionella species identifies large and diverse effector repertoires.</title>
        <authorList>
            <person name="Burstein D."/>
            <person name="Amaro F."/>
            <person name="Zusman T."/>
            <person name="Lifshitz Z."/>
            <person name="Cohen O."/>
            <person name="Gilbert J.A."/>
            <person name="Pupko T."/>
            <person name="Shuman H.A."/>
            <person name="Segal G."/>
        </authorList>
    </citation>
    <scope>NUCLEOTIDE SEQUENCE [LARGE SCALE GENOMIC DNA]</scope>
    <source>
        <strain evidence="3 4">SE-32A-C8</strain>
    </source>
</reference>
<dbReference type="CDD" id="cd00077">
    <property type="entry name" value="HDc"/>
    <property type="match status" value="1"/>
</dbReference>
<dbReference type="Pfam" id="PF00989">
    <property type="entry name" value="PAS"/>
    <property type="match status" value="1"/>
</dbReference>
<dbReference type="SUPFAM" id="SSF55785">
    <property type="entry name" value="PYP-like sensor domain (PAS domain)"/>
    <property type="match status" value="2"/>
</dbReference>
<dbReference type="Pfam" id="PF08448">
    <property type="entry name" value="PAS_4"/>
    <property type="match status" value="1"/>
</dbReference>
<evidence type="ECO:0000256" key="1">
    <source>
        <dbReference type="SAM" id="Phobius"/>
    </source>
</evidence>
<gene>
    <name evidence="3" type="ORF">Lery_1615</name>
</gene>
<evidence type="ECO:0000313" key="4">
    <source>
        <dbReference type="Proteomes" id="UP000054773"/>
    </source>
</evidence>
<organism evidence="3 4">
    <name type="scientific">Legionella erythra</name>
    <dbReference type="NCBI Taxonomy" id="448"/>
    <lineage>
        <taxon>Bacteria</taxon>
        <taxon>Pseudomonadati</taxon>
        <taxon>Pseudomonadota</taxon>
        <taxon>Gammaproteobacteria</taxon>
        <taxon>Legionellales</taxon>
        <taxon>Legionellaceae</taxon>
        <taxon>Legionella</taxon>
    </lineage>
</organism>
<dbReference type="Pfam" id="PF17159">
    <property type="entry name" value="MASE3"/>
    <property type="match status" value="1"/>
</dbReference>
<feature type="transmembrane region" description="Helical" evidence="1">
    <location>
        <begin position="15"/>
        <end position="37"/>
    </location>
</feature>
<name>A0A0W0TQF9_LEGER</name>
<dbReference type="EMBL" id="LNYA01000024">
    <property type="protein sequence ID" value="KTC97776.1"/>
    <property type="molecule type" value="Genomic_DNA"/>
</dbReference>
<dbReference type="Gene3D" id="1.10.3210.10">
    <property type="entry name" value="Hypothetical protein af1432"/>
    <property type="match status" value="1"/>
</dbReference>
<protein>
    <submittedName>
        <fullName evidence="3">Sensory protein (PAS domain)</fullName>
    </submittedName>
</protein>
<keyword evidence="4" id="KW-1185">Reference proteome</keyword>
<dbReference type="InterPro" id="IPR033425">
    <property type="entry name" value="MASE3"/>
</dbReference>
<evidence type="ECO:0000313" key="3">
    <source>
        <dbReference type="EMBL" id="KTC97776.1"/>
    </source>
</evidence>
<sequence>MDKIGRAPYLENTPWLPLALKAFLPPGFLALICIFIGRYAGFLAFHLLAELITVFISLIAMTVAVTSQQFTKNHFVVVISLTAGWCSTLDIAHILVYKGMSILPFTGGNESTQLWISARFIQAMSFVIATYFFRHVLRVWILHFLLFVVISTIFIAVFSGYFPQTFIDNYGLTPFKTYSELVIIVILFAALILLWRNRRFLTTTSLFYLSMSIITMMLTETLLSYYTSLFGIENEIAHVLRIFSYWFIYIALVIQTLTNPFSMLARAANTYDHVPDPTLIVQMDGYISQANHAAGSMAKTPPENLVGLSSHTLFHNRSTDRSHCPVCAHLPEATQPFEAEVEIEDGSWMECILSPIHSDFFPNAWVQVIRNITPRKRLELERNKLMHTLGERIKELKCLYHISEYSGRKNINIEELFAETARRLPQAFQYPELMVAKIESIWGKFSSNPDVHPLSPPLIKTFCIDTTSQVCIEVGYHHLPTGKSPLFLSEEVALLDSVATILASTIERIISNQQIAMSRESEKYFQAFIEKAGIGIYVRNKEKFLYVNPRFCEIVGWSKESLLSIGLLDLVNDQPSREFILKHWALLDQGQPNASYTFPFLKEDGVTITLRVDVTALSWQGNFQYLSLVQDITEIQIAREKIEDYVVQLEKAIKGTFRAVSNMVEFRDPYTAGHEYRVGLIAKAIGEELGWPPARCDSLELMGLVHDIGKIAIPAEILVKPSKLTAIEMELIKSHPQTGYDILKDVHFDAPVAEVILQHHERLDGSGYPRGLKRDDILPEARVIAVADVLEAMSSHRPYRPALGIEAAVAEIQRGRGLQYDADAVDAALKLIEDKRLRLNEKRPTMDHDNTE</sequence>
<dbReference type="RefSeq" id="WP_082657158.1">
    <property type="nucleotide sequence ID" value="NZ_CAAAHY010000046.1"/>
</dbReference>
<dbReference type="InterPro" id="IPR003607">
    <property type="entry name" value="HD/PDEase_dom"/>
</dbReference>
<dbReference type="STRING" id="448.Lery_1615"/>
<dbReference type="GO" id="GO:0006355">
    <property type="term" value="P:regulation of DNA-templated transcription"/>
    <property type="evidence" value="ECO:0007669"/>
    <property type="project" value="InterPro"/>
</dbReference>
<evidence type="ECO:0000259" key="2">
    <source>
        <dbReference type="PROSITE" id="PS51832"/>
    </source>
</evidence>
<comment type="caution">
    <text evidence="3">The sequence shown here is derived from an EMBL/GenBank/DDBJ whole genome shotgun (WGS) entry which is preliminary data.</text>
</comment>
<proteinExistence type="predicted"/>
<accession>A0A0W0TQF9</accession>
<dbReference type="NCBIfam" id="TIGR00229">
    <property type="entry name" value="sensory_box"/>
    <property type="match status" value="2"/>
</dbReference>
<keyword evidence="1" id="KW-1133">Transmembrane helix</keyword>
<dbReference type="AlphaFoldDB" id="A0A0W0TQF9"/>
<feature type="transmembrane region" description="Helical" evidence="1">
    <location>
        <begin position="140"/>
        <end position="163"/>
    </location>
</feature>
<dbReference type="SMART" id="SM00091">
    <property type="entry name" value="PAS"/>
    <property type="match status" value="2"/>
</dbReference>
<dbReference type="PATRIC" id="fig|448.7.peg.1684"/>
<dbReference type="SMART" id="SM00471">
    <property type="entry name" value="HDc"/>
    <property type="match status" value="1"/>
</dbReference>
<feature type="transmembrane region" description="Helical" evidence="1">
    <location>
        <begin position="206"/>
        <end position="226"/>
    </location>
</feature>
<dbReference type="InterPro" id="IPR035965">
    <property type="entry name" value="PAS-like_dom_sf"/>
</dbReference>
<dbReference type="CDD" id="cd00130">
    <property type="entry name" value="PAS"/>
    <property type="match status" value="2"/>
</dbReference>
<dbReference type="Gene3D" id="3.30.450.20">
    <property type="entry name" value="PAS domain"/>
    <property type="match status" value="2"/>
</dbReference>
<dbReference type="Proteomes" id="UP000054773">
    <property type="component" value="Unassembled WGS sequence"/>
</dbReference>
<keyword evidence="1" id="KW-0472">Membrane</keyword>
<dbReference type="SUPFAM" id="SSF109604">
    <property type="entry name" value="HD-domain/PDEase-like"/>
    <property type="match status" value="1"/>
</dbReference>
<feature type="transmembrane region" description="Helical" evidence="1">
    <location>
        <begin position="175"/>
        <end position="194"/>
    </location>
</feature>